<dbReference type="OrthoDB" id="3794209at2759"/>
<dbReference type="InParanoid" id="A0A165CF51"/>
<accession>A0A165CF51</accession>
<dbReference type="Gene3D" id="3.40.630.30">
    <property type="match status" value="1"/>
</dbReference>
<gene>
    <name evidence="1" type="ORF">EXIGLDRAFT_729812</name>
</gene>
<organism evidence="1 2">
    <name type="scientific">Exidia glandulosa HHB12029</name>
    <dbReference type="NCBI Taxonomy" id="1314781"/>
    <lineage>
        <taxon>Eukaryota</taxon>
        <taxon>Fungi</taxon>
        <taxon>Dikarya</taxon>
        <taxon>Basidiomycota</taxon>
        <taxon>Agaricomycotina</taxon>
        <taxon>Agaricomycetes</taxon>
        <taxon>Auriculariales</taxon>
        <taxon>Exidiaceae</taxon>
        <taxon>Exidia</taxon>
    </lineage>
</organism>
<proteinExistence type="predicted"/>
<sequence>MFDLSQPPLVDGHPTTLHRLTYAEFGQSPFLEPLYELVNAAFATTHIPPYWPEGDLKRLHTASELVDEMDPTAITYILTQSSVDGDLRVVGSICEEVFDAQPRYDAAAGMSPFKDILYQDVAPREASVAQRMIRSLVVDPALMGKGIGGWLLEYAIAQIQAQLSREGRWTGARLVLSAIYEINGRYYDKRGWKTVAKRVMPPGYLGSPAGFSIVRMERDVALGGVDVAK</sequence>
<dbReference type="Proteomes" id="UP000077266">
    <property type="component" value="Unassembled WGS sequence"/>
</dbReference>
<reference evidence="1 2" key="1">
    <citation type="journal article" date="2016" name="Mol. Biol. Evol.">
        <title>Comparative Genomics of Early-Diverging Mushroom-Forming Fungi Provides Insights into the Origins of Lignocellulose Decay Capabilities.</title>
        <authorList>
            <person name="Nagy L.G."/>
            <person name="Riley R."/>
            <person name="Tritt A."/>
            <person name="Adam C."/>
            <person name="Daum C."/>
            <person name="Floudas D."/>
            <person name="Sun H."/>
            <person name="Yadav J.S."/>
            <person name="Pangilinan J."/>
            <person name="Larsson K.H."/>
            <person name="Matsuura K."/>
            <person name="Barry K."/>
            <person name="Labutti K."/>
            <person name="Kuo R."/>
            <person name="Ohm R.A."/>
            <person name="Bhattacharya S.S."/>
            <person name="Shirouzu T."/>
            <person name="Yoshinaga Y."/>
            <person name="Martin F.M."/>
            <person name="Grigoriev I.V."/>
            <person name="Hibbett D.S."/>
        </authorList>
    </citation>
    <scope>NUCLEOTIDE SEQUENCE [LARGE SCALE GENOMIC DNA]</scope>
    <source>
        <strain evidence="1 2">HHB12029</strain>
    </source>
</reference>
<name>A0A165CF51_EXIGL</name>
<dbReference type="CDD" id="cd04301">
    <property type="entry name" value="NAT_SF"/>
    <property type="match status" value="1"/>
</dbReference>
<dbReference type="SUPFAM" id="SSF55729">
    <property type="entry name" value="Acyl-CoA N-acyltransferases (Nat)"/>
    <property type="match status" value="1"/>
</dbReference>
<evidence type="ECO:0000313" key="1">
    <source>
        <dbReference type="EMBL" id="KZV82353.1"/>
    </source>
</evidence>
<evidence type="ECO:0000313" key="2">
    <source>
        <dbReference type="Proteomes" id="UP000077266"/>
    </source>
</evidence>
<evidence type="ECO:0008006" key="3">
    <source>
        <dbReference type="Google" id="ProtNLM"/>
    </source>
</evidence>
<dbReference type="InterPro" id="IPR016181">
    <property type="entry name" value="Acyl_CoA_acyltransferase"/>
</dbReference>
<keyword evidence="2" id="KW-1185">Reference proteome</keyword>
<dbReference type="EMBL" id="KV426329">
    <property type="protein sequence ID" value="KZV82353.1"/>
    <property type="molecule type" value="Genomic_DNA"/>
</dbReference>
<protein>
    <recommendedName>
        <fullName evidence="3">N-acetyltransferase domain-containing protein</fullName>
    </recommendedName>
</protein>
<dbReference type="AlphaFoldDB" id="A0A165CF51"/>